<dbReference type="EC" id="6.3.-.-" evidence="2"/>
<reference evidence="2 3" key="1">
    <citation type="submission" date="2010-12" db="EMBL/GenBank/DDBJ databases">
        <authorList>
            <person name="Muzny D."/>
            <person name="Qin X."/>
            <person name="Deng J."/>
            <person name="Jiang H."/>
            <person name="Liu Y."/>
            <person name="Qu J."/>
            <person name="Song X.-Z."/>
            <person name="Zhang L."/>
            <person name="Thornton R."/>
            <person name="Coyle M."/>
            <person name="Francisco L."/>
            <person name="Jackson L."/>
            <person name="Javaid M."/>
            <person name="Korchina V."/>
            <person name="Kovar C."/>
            <person name="Mata R."/>
            <person name="Mathew T."/>
            <person name="Ngo R."/>
            <person name="Nguyen L."/>
            <person name="Nguyen N."/>
            <person name="Okwuonu G."/>
            <person name="Ongeri F."/>
            <person name="Pham C."/>
            <person name="Simmons D."/>
            <person name="Wilczek-Boney K."/>
            <person name="Hale W."/>
            <person name="Jakkamsetti A."/>
            <person name="Pham P."/>
            <person name="Ruth R."/>
            <person name="San Lucas F."/>
            <person name="Warren J."/>
            <person name="Zhang J."/>
            <person name="Zhao Z."/>
            <person name="Zhou C."/>
            <person name="Zhu D."/>
            <person name="Lee S."/>
            <person name="Bess C."/>
            <person name="Blankenburg K."/>
            <person name="Forbes L."/>
            <person name="Fu Q."/>
            <person name="Gubbala S."/>
            <person name="Hirani K."/>
            <person name="Jayaseelan J.C."/>
            <person name="Lara F."/>
            <person name="Munidasa M."/>
            <person name="Palculict T."/>
            <person name="Patil S."/>
            <person name="Pu L.-L."/>
            <person name="Saada N."/>
            <person name="Tang L."/>
            <person name="Weissenberger G."/>
            <person name="Zhu Y."/>
            <person name="Hemphill L."/>
            <person name="Shang Y."/>
            <person name="Youmans B."/>
            <person name="Ayvaz T."/>
            <person name="Ross M."/>
            <person name="Santibanez J."/>
            <person name="Aqrawi P."/>
            <person name="Gross S."/>
            <person name="Joshi V."/>
            <person name="Fowler G."/>
            <person name="Nazareth L."/>
            <person name="Reid J."/>
            <person name="Worley K."/>
            <person name="Petrosino J."/>
            <person name="Highlander S."/>
            <person name="Gibbs R."/>
        </authorList>
    </citation>
    <scope>NUCLEOTIDE SEQUENCE [LARGE SCALE GENOMIC DNA]</scope>
    <source>
        <strain evidence="2 3">ATCC 23263</strain>
    </source>
</reference>
<feature type="domain" description="BPL/LPL catalytic" evidence="1">
    <location>
        <begin position="35"/>
        <end position="95"/>
    </location>
</feature>
<proteinExistence type="predicted"/>
<dbReference type="Pfam" id="PF03099">
    <property type="entry name" value="BPL_LplA_LipB"/>
    <property type="match status" value="1"/>
</dbReference>
<dbReference type="GO" id="GO:0005737">
    <property type="term" value="C:cytoplasm"/>
    <property type="evidence" value="ECO:0007669"/>
    <property type="project" value="TreeGrafter"/>
</dbReference>
<dbReference type="InterPro" id="IPR045864">
    <property type="entry name" value="aa-tRNA-synth_II/BPL/LPL"/>
</dbReference>
<name>E6MIB1_9FIRM</name>
<dbReference type="PANTHER" id="PTHR12835">
    <property type="entry name" value="BIOTIN PROTEIN LIGASE"/>
    <property type="match status" value="1"/>
</dbReference>
<dbReference type="eggNOG" id="COG0340">
    <property type="taxonomic scope" value="Bacteria"/>
</dbReference>
<evidence type="ECO:0000313" key="3">
    <source>
        <dbReference type="Proteomes" id="UP000004754"/>
    </source>
</evidence>
<dbReference type="GO" id="GO:0009249">
    <property type="term" value="P:protein lipoylation"/>
    <property type="evidence" value="ECO:0007669"/>
    <property type="project" value="UniProtKB-ARBA"/>
</dbReference>
<dbReference type="RefSeq" id="WP_006599168.1">
    <property type="nucleotide sequence ID" value="NZ_GL622359.1"/>
</dbReference>
<keyword evidence="2" id="KW-0436">Ligase</keyword>
<accession>E6MIB1</accession>
<dbReference type="PANTHER" id="PTHR12835:SF5">
    <property type="entry name" value="BIOTIN--PROTEIN LIGASE"/>
    <property type="match status" value="1"/>
</dbReference>
<protein>
    <submittedName>
        <fullName evidence="2">Biotin/lipoate A/B protein ligase family protein</fullName>
        <ecNumber evidence="2">6.3.-.-</ecNumber>
    </submittedName>
</protein>
<dbReference type="EMBL" id="AEQN01000023">
    <property type="protein sequence ID" value="EFV01007.1"/>
    <property type="molecule type" value="Genomic_DNA"/>
</dbReference>
<dbReference type="GO" id="GO:0004077">
    <property type="term" value="F:biotin--[biotin carboxyl-carrier protein] ligase activity"/>
    <property type="evidence" value="ECO:0007669"/>
    <property type="project" value="TreeGrafter"/>
</dbReference>
<gene>
    <name evidence="2" type="ORF">HMP0721_1746</name>
</gene>
<dbReference type="STRING" id="887929.HMP0721_1746"/>
<dbReference type="Proteomes" id="UP000004754">
    <property type="component" value="Unassembled WGS sequence"/>
</dbReference>
<dbReference type="SUPFAM" id="SSF55681">
    <property type="entry name" value="Class II aaRS and biotin synthetases"/>
    <property type="match status" value="1"/>
</dbReference>
<dbReference type="AlphaFoldDB" id="E6MIB1"/>
<dbReference type="Gene3D" id="3.30.930.10">
    <property type="entry name" value="Bira Bifunctional Protein, Domain 2"/>
    <property type="match status" value="1"/>
</dbReference>
<dbReference type="GO" id="GO:0016740">
    <property type="term" value="F:transferase activity"/>
    <property type="evidence" value="ECO:0007669"/>
    <property type="project" value="UniProtKB-ARBA"/>
</dbReference>
<dbReference type="OrthoDB" id="9807064at2"/>
<organism evidence="2 3">
    <name type="scientific">Pseudoramibacter alactolyticus ATCC 23263</name>
    <dbReference type="NCBI Taxonomy" id="887929"/>
    <lineage>
        <taxon>Bacteria</taxon>
        <taxon>Bacillati</taxon>
        <taxon>Bacillota</taxon>
        <taxon>Clostridia</taxon>
        <taxon>Eubacteriales</taxon>
        <taxon>Eubacteriaceae</taxon>
        <taxon>Pseudoramibacter</taxon>
    </lineage>
</organism>
<comment type="caution">
    <text evidence="2">The sequence shown here is derived from an EMBL/GenBank/DDBJ whole genome shotgun (WGS) entry which is preliminary data.</text>
</comment>
<keyword evidence="3" id="KW-1185">Reference proteome</keyword>
<dbReference type="HOGENOM" id="CLU_2047644_0_0_9"/>
<evidence type="ECO:0000313" key="2">
    <source>
        <dbReference type="EMBL" id="EFV01007.1"/>
    </source>
</evidence>
<sequence length="120" mass="12915">MTIFPEIFENTRSLAPPAPFLDDGAPVDRLFWFGQLPSTNGFLKRHALRLPHGTIAVADAQSAGRGRRGRDFFSPPNSGLHLSMLYRPAKRSALSSFVTMGACVAAAGPELSGRGHGPRI</sequence>
<evidence type="ECO:0000259" key="1">
    <source>
        <dbReference type="Pfam" id="PF03099"/>
    </source>
</evidence>
<dbReference type="InterPro" id="IPR004143">
    <property type="entry name" value="BPL_LPL_catalytic"/>
</dbReference>